<organism evidence="3 4">
    <name type="scientific">Oryzias melastigma</name>
    <name type="common">Marine medaka</name>
    <dbReference type="NCBI Taxonomy" id="30732"/>
    <lineage>
        <taxon>Eukaryota</taxon>
        <taxon>Metazoa</taxon>
        <taxon>Chordata</taxon>
        <taxon>Craniata</taxon>
        <taxon>Vertebrata</taxon>
        <taxon>Euteleostomi</taxon>
        <taxon>Actinopterygii</taxon>
        <taxon>Neopterygii</taxon>
        <taxon>Teleostei</taxon>
        <taxon>Neoteleostei</taxon>
        <taxon>Acanthomorphata</taxon>
        <taxon>Ovalentaria</taxon>
        <taxon>Atherinomorphae</taxon>
        <taxon>Beloniformes</taxon>
        <taxon>Adrianichthyidae</taxon>
        <taxon>Oryziinae</taxon>
        <taxon>Oryzias</taxon>
    </lineage>
</organism>
<dbReference type="GO" id="GO:0000922">
    <property type="term" value="C:spindle pole"/>
    <property type="evidence" value="ECO:0007669"/>
    <property type="project" value="TreeGrafter"/>
</dbReference>
<dbReference type="GO" id="GO:0005814">
    <property type="term" value="C:centriole"/>
    <property type="evidence" value="ECO:0007669"/>
    <property type="project" value="TreeGrafter"/>
</dbReference>
<feature type="region of interest" description="Disordered" evidence="2">
    <location>
        <begin position="518"/>
        <end position="548"/>
    </location>
</feature>
<feature type="region of interest" description="Disordered" evidence="2">
    <location>
        <begin position="1"/>
        <end position="39"/>
    </location>
</feature>
<feature type="region of interest" description="Disordered" evidence="2">
    <location>
        <begin position="836"/>
        <end position="857"/>
    </location>
</feature>
<dbReference type="Ensembl" id="ENSOMET00000029012.1">
    <property type="protein sequence ID" value="ENSOMEP00000034737.1"/>
    <property type="gene ID" value="ENSOMEG00000021579.1"/>
</dbReference>
<evidence type="ECO:0000313" key="3">
    <source>
        <dbReference type="Ensembl" id="ENSOMEP00000034737.1"/>
    </source>
</evidence>
<feature type="region of interest" description="Disordered" evidence="2">
    <location>
        <begin position="114"/>
        <end position="151"/>
    </location>
</feature>
<keyword evidence="4" id="KW-1185">Reference proteome</keyword>
<feature type="coiled-coil region" evidence="1">
    <location>
        <begin position="881"/>
        <end position="922"/>
    </location>
</feature>
<evidence type="ECO:0000256" key="1">
    <source>
        <dbReference type="SAM" id="Coils"/>
    </source>
</evidence>
<feature type="compositionally biased region" description="Basic and acidic residues" evidence="2">
    <location>
        <begin position="518"/>
        <end position="543"/>
    </location>
</feature>
<feature type="compositionally biased region" description="Low complexity" evidence="2">
    <location>
        <begin position="1"/>
        <end position="13"/>
    </location>
</feature>
<feature type="compositionally biased region" description="Basic and acidic residues" evidence="2">
    <location>
        <begin position="836"/>
        <end position="847"/>
    </location>
</feature>
<protein>
    <submittedName>
        <fullName evidence="3">Centrosomal protein 128</fullName>
    </submittedName>
</protein>
<accession>A0A3B3DX51</accession>
<evidence type="ECO:0000256" key="2">
    <source>
        <dbReference type="SAM" id="MobiDB-lite"/>
    </source>
</evidence>
<evidence type="ECO:0000313" key="4">
    <source>
        <dbReference type="Proteomes" id="UP000261560"/>
    </source>
</evidence>
<dbReference type="PANTHER" id="PTHR46657">
    <property type="entry name" value="CENTROSOMAL PROTEIN OF 128 KDA"/>
    <property type="match status" value="1"/>
</dbReference>
<dbReference type="GeneTree" id="ENSGT00390000007020"/>
<dbReference type="AlphaFoldDB" id="A0A3B3DX51"/>
<keyword evidence="1" id="KW-0175">Coiled coil</keyword>
<reference evidence="3" key="1">
    <citation type="submission" date="2025-08" db="UniProtKB">
        <authorList>
            <consortium name="Ensembl"/>
        </authorList>
    </citation>
    <scope>IDENTIFICATION</scope>
</reference>
<dbReference type="Proteomes" id="UP000261560">
    <property type="component" value="Unplaced"/>
</dbReference>
<proteinExistence type="predicted"/>
<dbReference type="InterPro" id="IPR026652">
    <property type="entry name" value="CEP128"/>
</dbReference>
<name>A0A3B3DX51_ORYME</name>
<sequence length="941" mass="109159">METSSESESLGRSRGPGRSRGRRTERSSGSGSDVRAADISQKISTLANTLQDTSRNLTKVDRMLGQYQGHTDDQAEAMALLRENLEESINQLQTKRLSRVNGVCSPSASTLQTSDLEVHSESEGQRFYPTSPLRDNRHLPGRRRRSQSANVRFKDSGVPTEEIHAFHQSLRDLCSDHQRLSDDLDREILRRNRADIDTRRAMESLTEHMTASQRLDSALGRRQVQSREDEATTARLLQAEREKYRMEQELEKVRSLLQQSEDRRESLMKQVEDARGELLQRRAERPEAARPRLETPPLGAQLHTARFDHDVGKDRADLEKELLELRAQVQTASVLGEVEELKRALDCKEKERLQLSLQVKELSSDFARQEEQQRRMLEQLRELQSRGLTEKRQMEALLQESAKSRDDLKSRAQDAVRQWRAKCRRLQKEVEEAAKQKESSHAQLKALSQQSESACRELTEVLGRLAQRDEELHRREVELMEARQRLLTLEQETREVKEASAALEQEVLRHAAVQSRLKEENQTLEDRLEAQTRRSQRDQDRQAELQASLKQATAANAQLLERLAEEQSAVKELKRRNSDLEAKLTALQVERAALGQQLQLEREAHRKDLESVEDGVKKERRAQEVLKLCRQERDELKEQLRGVQADAASDKELRDALQIKLDRMKDECDKLAAQLSVEEESRSLLQRKQQLLKQQLEDRAVSGKQTRESERLENKMLQIEADQEAVLTSLGEELDAACRILAKNEEKLQAIYQRPGLVRDPHRWLAETKTKLRWLCEEVREHDAKAQRWRKQHQQTKDQLKALRQSRDAEQAVLLQRLHQQEKLLEAFSAEKKELLEKSRRKEDEARSLQQTRVNPDHLESLQEDSFLIERFKDLEASPQKELVEKRYSKHSEVVRDLQEQLDESKRRMQEYKEEKLDATSRSLRLAALSSSIKTARSDSH</sequence>
<feature type="coiled-coil region" evidence="1">
    <location>
        <begin position="236"/>
        <end position="277"/>
    </location>
</feature>
<reference evidence="3" key="2">
    <citation type="submission" date="2025-09" db="UniProtKB">
        <authorList>
            <consortium name="Ensembl"/>
        </authorList>
    </citation>
    <scope>IDENTIFICATION</scope>
</reference>
<dbReference type="PANTHER" id="PTHR46657:SF1">
    <property type="entry name" value="CENTROSOMAL PROTEIN OF 128 KDA"/>
    <property type="match status" value="1"/>
</dbReference>